<feature type="domain" description="SRCR" evidence="6">
    <location>
        <begin position="189"/>
        <end position="289"/>
    </location>
</feature>
<dbReference type="SMART" id="SM00202">
    <property type="entry name" value="SR"/>
    <property type="match status" value="3"/>
</dbReference>
<dbReference type="Proteomes" id="UP000515129">
    <property type="component" value="Unplaced"/>
</dbReference>
<feature type="non-terminal residue" evidence="8">
    <location>
        <position position="308"/>
    </location>
</feature>
<dbReference type="FunFam" id="3.10.250.10:FF:000013">
    <property type="entry name" value="CD163 molecule like 1"/>
    <property type="match status" value="1"/>
</dbReference>
<dbReference type="PRINTS" id="PR00258">
    <property type="entry name" value="SPERACTRCPTR"/>
</dbReference>
<dbReference type="SUPFAM" id="SSF56487">
    <property type="entry name" value="SRCR-like"/>
    <property type="match status" value="3"/>
</dbReference>
<feature type="disulfide bond" evidence="5">
    <location>
        <begin position="109"/>
        <end position="173"/>
    </location>
</feature>
<evidence type="ECO:0000256" key="1">
    <source>
        <dbReference type="ARBA" id="ARBA00022729"/>
    </source>
</evidence>
<feature type="disulfide bond" evidence="5">
    <location>
        <begin position="227"/>
        <end position="288"/>
    </location>
</feature>
<dbReference type="FunFam" id="3.10.250.10:FF:000009">
    <property type="entry name" value="WC1"/>
    <property type="match status" value="1"/>
</dbReference>
<evidence type="ECO:0000313" key="8">
    <source>
        <dbReference type="RefSeq" id="XP_026097785.1"/>
    </source>
</evidence>
<dbReference type="GO" id="GO:0004252">
    <property type="term" value="F:serine-type endopeptidase activity"/>
    <property type="evidence" value="ECO:0007669"/>
    <property type="project" value="TreeGrafter"/>
</dbReference>
<feature type="disulfide bond" evidence="5">
    <location>
        <begin position="48"/>
        <end position="58"/>
    </location>
</feature>
<evidence type="ECO:0000256" key="3">
    <source>
        <dbReference type="ARBA" id="ARBA00023157"/>
    </source>
</evidence>
<feature type="disulfide bond" evidence="5">
    <location>
        <begin position="258"/>
        <end position="268"/>
    </location>
</feature>
<evidence type="ECO:0000256" key="2">
    <source>
        <dbReference type="ARBA" id="ARBA00022737"/>
    </source>
</evidence>
<dbReference type="PANTHER" id="PTHR48071">
    <property type="entry name" value="SRCR DOMAIN-CONTAINING PROTEIN"/>
    <property type="match status" value="1"/>
</dbReference>
<keyword evidence="7" id="KW-1185">Reference proteome</keyword>
<dbReference type="Gene3D" id="3.10.250.10">
    <property type="entry name" value="SRCR-like domain"/>
    <property type="match status" value="3"/>
</dbReference>
<feature type="disulfide bond" evidence="5">
    <location>
        <begin position="17"/>
        <end position="78"/>
    </location>
</feature>
<feature type="disulfide bond" evidence="5">
    <location>
        <begin position="122"/>
        <end position="183"/>
    </location>
</feature>
<feature type="disulfide bond" evidence="5">
    <location>
        <begin position="214"/>
        <end position="278"/>
    </location>
</feature>
<evidence type="ECO:0000256" key="4">
    <source>
        <dbReference type="ARBA" id="ARBA00023180"/>
    </source>
</evidence>
<accession>A0A6P6MM44</accession>
<evidence type="ECO:0000256" key="5">
    <source>
        <dbReference type="PROSITE-ProRule" id="PRU00196"/>
    </source>
</evidence>
<dbReference type="RefSeq" id="XP_026097785.1">
    <property type="nucleotide sequence ID" value="XM_026242000.1"/>
</dbReference>
<dbReference type="Pfam" id="PF00530">
    <property type="entry name" value="SRCR"/>
    <property type="match status" value="3"/>
</dbReference>
<keyword evidence="1" id="KW-0732">Signal</keyword>
<gene>
    <name evidence="8" type="primary">LOC113069015</name>
</gene>
<evidence type="ECO:0000313" key="7">
    <source>
        <dbReference type="Proteomes" id="UP000515129"/>
    </source>
</evidence>
<feature type="disulfide bond" evidence="5">
    <location>
        <begin position="153"/>
        <end position="163"/>
    </location>
</feature>
<dbReference type="InterPro" id="IPR036772">
    <property type="entry name" value="SRCR-like_dom_sf"/>
</dbReference>
<dbReference type="AlphaFoldDB" id="A0A6P6MM44"/>
<protein>
    <submittedName>
        <fullName evidence="8">Scavenger receptor cysteine-rich type 1 protein M130-like</fullName>
    </submittedName>
</protein>
<dbReference type="GeneID" id="113069015"/>
<organism evidence="7 8">
    <name type="scientific">Carassius auratus</name>
    <name type="common">Goldfish</name>
    <dbReference type="NCBI Taxonomy" id="7957"/>
    <lineage>
        <taxon>Eukaryota</taxon>
        <taxon>Metazoa</taxon>
        <taxon>Chordata</taxon>
        <taxon>Craniata</taxon>
        <taxon>Vertebrata</taxon>
        <taxon>Euteleostomi</taxon>
        <taxon>Actinopterygii</taxon>
        <taxon>Neopterygii</taxon>
        <taxon>Teleostei</taxon>
        <taxon>Ostariophysi</taxon>
        <taxon>Cypriniformes</taxon>
        <taxon>Cyprinidae</taxon>
        <taxon>Cyprininae</taxon>
        <taxon>Carassius</taxon>
    </lineage>
</organism>
<name>A0A6P6MM44_CARAU</name>
<keyword evidence="2" id="KW-0677">Repeat</keyword>
<dbReference type="FunFam" id="3.10.250.10:FF:000006">
    <property type="entry name" value="neurotrypsin isoform X2"/>
    <property type="match status" value="1"/>
</dbReference>
<feature type="domain" description="SRCR" evidence="6">
    <location>
        <begin position="1"/>
        <end position="79"/>
    </location>
</feature>
<reference evidence="8" key="1">
    <citation type="submission" date="2025-08" db="UniProtKB">
        <authorList>
            <consortium name="RefSeq"/>
        </authorList>
    </citation>
    <scope>IDENTIFICATION</scope>
    <source>
        <strain evidence="8">Wakin</strain>
        <tissue evidence="8">Muscle</tissue>
    </source>
</reference>
<feature type="domain" description="SRCR" evidence="6">
    <location>
        <begin position="84"/>
        <end position="184"/>
    </location>
</feature>
<dbReference type="PROSITE" id="PS50287">
    <property type="entry name" value="SRCR_2"/>
    <property type="match status" value="3"/>
</dbReference>
<keyword evidence="3 5" id="KW-1015">Disulfide bond</keyword>
<dbReference type="GO" id="GO:0005886">
    <property type="term" value="C:plasma membrane"/>
    <property type="evidence" value="ECO:0007669"/>
    <property type="project" value="TreeGrafter"/>
</dbReference>
<dbReference type="GO" id="GO:0005615">
    <property type="term" value="C:extracellular space"/>
    <property type="evidence" value="ECO:0007669"/>
    <property type="project" value="TreeGrafter"/>
</dbReference>
<dbReference type="GO" id="GO:0031638">
    <property type="term" value="P:zymogen activation"/>
    <property type="evidence" value="ECO:0007669"/>
    <property type="project" value="TreeGrafter"/>
</dbReference>
<sequence>MSVCDAVFDQQDAEVVCRELDCGAPVQVLGAAAFDKGDTQMWTQEIQCRGNESQIHLCPKSPSYENNCSHENNIGLVCAENMKVRLVGGNNSCAGRVEVLHRGQWGTVCQEDWDMTEAAVVCRELDCGEPVDALGSAYFGQGSGPIWSRIMLCTGSESTLKFCGSVEWGFYDCDHSKDAGVICSDKKNVRLVGGNSRCAGRVEVLHRGQWGTVCHDFWDLADAAVVCRELDCGEPVDAVSDAHFGPGSGPIWVNTILCAGSESALKNCGSSGWSIHVCTHSMDAGVICSGHTPSRLVNGPHLCSGRLE</sequence>
<dbReference type="OrthoDB" id="536948at2759"/>
<keyword evidence="4" id="KW-0325">Glycoprotein</keyword>
<feature type="disulfide bond" evidence="5">
    <location>
        <begin position="4"/>
        <end position="68"/>
    </location>
</feature>
<dbReference type="KEGG" id="caua:113069015"/>
<dbReference type="InterPro" id="IPR001190">
    <property type="entry name" value="SRCR"/>
</dbReference>
<proteinExistence type="predicted"/>
<evidence type="ECO:0000259" key="6">
    <source>
        <dbReference type="PROSITE" id="PS50287"/>
    </source>
</evidence>
<dbReference type="PANTHER" id="PTHR48071:SF18">
    <property type="entry name" value="DELETED IN MALIGNANT BRAIN TUMORS 1 PROTEIN-RELATED"/>
    <property type="match status" value="1"/>
</dbReference>